<dbReference type="Gene3D" id="1.10.10.10">
    <property type="entry name" value="Winged helix-like DNA-binding domain superfamily/Winged helix DNA-binding domain"/>
    <property type="match status" value="1"/>
</dbReference>
<dbReference type="InterPro" id="IPR036390">
    <property type="entry name" value="WH_DNA-bd_sf"/>
</dbReference>
<feature type="domain" description="HTH asnC-type" evidence="4">
    <location>
        <begin position="2"/>
        <end position="63"/>
    </location>
</feature>
<dbReference type="PROSITE" id="PS50956">
    <property type="entry name" value="HTH_ASNC_2"/>
    <property type="match status" value="1"/>
</dbReference>
<dbReference type="OrthoDB" id="166264at2"/>
<dbReference type="PANTHER" id="PTHR30154">
    <property type="entry name" value="LEUCINE-RESPONSIVE REGULATORY PROTEIN"/>
    <property type="match status" value="1"/>
</dbReference>
<dbReference type="PRINTS" id="PR00033">
    <property type="entry name" value="HTHASNC"/>
</dbReference>
<reference evidence="5 6" key="1">
    <citation type="submission" date="2018-09" db="EMBL/GenBank/DDBJ databases">
        <authorList>
            <person name="Wang F."/>
        </authorList>
    </citation>
    <scope>NUCLEOTIDE SEQUENCE [LARGE SCALE GENOMIC DNA]</scope>
    <source>
        <strain evidence="5 6">PLHSC7-2</strain>
    </source>
</reference>
<dbReference type="Gene3D" id="3.30.70.920">
    <property type="match status" value="1"/>
</dbReference>
<dbReference type="PANTHER" id="PTHR30154:SF17">
    <property type="entry name" value="DNA-BINDING TRANSCRIPTIONAL ACTIVATOR DECR"/>
    <property type="match status" value="1"/>
</dbReference>
<dbReference type="InterPro" id="IPR036388">
    <property type="entry name" value="WH-like_DNA-bd_sf"/>
</dbReference>
<evidence type="ECO:0000313" key="6">
    <source>
        <dbReference type="Proteomes" id="UP000283255"/>
    </source>
</evidence>
<organism evidence="5 6">
    <name type="scientific">Motilimonas pumila</name>
    <dbReference type="NCBI Taxonomy" id="2303987"/>
    <lineage>
        <taxon>Bacteria</taxon>
        <taxon>Pseudomonadati</taxon>
        <taxon>Pseudomonadota</taxon>
        <taxon>Gammaproteobacteria</taxon>
        <taxon>Alteromonadales</taxon>
        <taxon>Alteromonadales genera incertae sedis</taxon>
        <taxon>Motilimonas</taxon>
    </lineage>
</organism>
<dbReference type="AlphaFoldDB" id="A0A418YBM8"/>
<keyword evidence="2" id="KW-0238">DNA-binding</keyword>
<dbReference type="GO" id="GO:0043200">
    <property type="term" value="P:response to amino acid"/>
    <property type="evidence" value="ECO:0007669"/>
    <property type="project" value="TreeGrafter"/>
</dbReference>
<name>A0A418YBM8_9GAMM</name>
<evidence type="ECO:0000313" key="5">
    <source>
        <dbReference type="EMBL" id="RJG41918.1"/>
    </source>
</evidence>
<dbReference type="Pfam" id="PF13412">
    <property type="entry name" value="HTH_24"/>
    <property type="match status" value="1"/>
</dbReference>
<dbReference type="RefSeq" id="WP_119911723.1">
    <property type="nucleotide sequence ID" value="NZ_QZCH01000023.1"/>
</dbReference>
<dbReference type="GO" id="GO:0043565">
    <property type="term" value="F:sequence-specific DNA binding"/>
    <property type="evidence" value="ECO:0007669"/>
    <property type="project" value="InterPro"/>
</dbReference>
<comment type="caution">
    <text evidence="5">The sequence shown here is derived from an EMBL/GenBank/DDBJ whole genome shotgun (WGS) entry which is preliminary data.</text>
</comment>
<dbReference type="EMBL" id="QZCH01000023">
    <property type="protein sequence ID" value="RJG41918.1"/>
    <property type="molecule type" value="Genomic_DNA"/>
</dbReference>
<dbReference type="GO" id="GO:0005829">
    <property type="term" value="C:cytosol"/>
    <property type="evidence" value="ECO:0007669"/>
    <property type="project" value="TreeGrafter"/>
</dbReference>
<dbReference type="Proteomes" id="UP000283255">
    <property type="component" value="Unassembled WGS sequence"/>
</dbReference>
<dbReference type="GO" id="GO:0006355">
    <property type="term" value="P:regulation of DNA-templated transcription"/>
    <property type="evidence" value="ECO:0007669"/>
    <property type="project" value="UniProtKB-ARBA"/>
</dbReference>
<dbReference type="Pfam" id="PF01037">
    <property type="entry name" value="AsnC_trans_reg"/>
    <property type="match status" value="1"/>
</dbReference>
<dbReference type="SMART" id="SM00344">
    <property type="entry name" value="HTH_ASNC"/>
    <property type="match status" value="1"/>
</dbReference>
<sequence>MLDKTDIEILSLLQSNAEWSLQHIADHVNLTTTPCWKRIKRLEQAGYVRQKVALLDPQRLGLDLIAFVQLKTQHHSQQWYDNLVCKVNDFAAVMECYRMAGEYDYMLKVLVQDMASFDRFYKALVNEVSGLSDVTSNFAMEQIKYTTQVPLTLTVKE</sequence>
<keyword evidence="6" id="KW-1185">Reference proteome</keyword>
<keyword evidence="1" id="KW-0805">Transcription regulation</keyword>
<dbReference type="SUPFAM" id="SSF46785">
    <property type="entry name" value="Winged helix' DNA-binding domain"/>
    <property type="match status" value="1"/>
</dbReference>
<gene>
    <name evidence="5" type="ORF">D1Z90_15610</name>
</gene>
<protein>
    <submittedName>
        <fullName evidence="5">Lrp/AsnC family transcriptional regulator</fullName>
    </submittedName>
</protein>
<evidence type="ECO:0000256" key="1">
    <source>
        <dbReference type="ARBA" id="ARBA00023015"/>
    </source>
</evidence>
<keyword evidence="3" id="KW-0804">Transcription</keyword>
<dbReference type="InterPro" id="IPR019887">
    <property type="entry name" value="Tscrpt_reg_AsnC/Lrp_C"/>
</dbReference>
<accession>A0A418YBM8</accession>
<dbReference type="CDD" id="cd00090">
    <property type="entry name" value="HTH_ARSR"/>
    <property type="match status" value="1"/>
</dbReference>
<dbReference type="InterPro" id="IPR000485">
    <property type="entry name" value="AsnC-type_HTH_dom"/>
</dbReference>
<reference evidence="5 6" key="2">
    <citation type="submission" date="2019-01" db="EMBL/GenBank/DDBJ databases">
        <title>Motilimonas pumilus sp. nov., isolated from the gut of sea cucumber (Apostichopus japonicus).</title>
        <authorList>
            <person name="Wang F.-Q."/>
            <person name="Ren L.-H."/>
            <person name="Lin Y.-W."/>
            <person name="Sun G.-H."/>
            <person name="Du Z.-J."/>
            <person name="Zhao J.-X."/>
            <person name="Liu X.-J."/>
            <person name="Liu L.-J."/>
        </authorList>
    </citation>
    <scope>NUCLEOTIDE SEQUENCE [LARGE SCALE GENOMIC DNA]</scope>
    <source>
        <strain evidence="5 6">PLHSC7-2</strain>
    </source>
</reference>
<evidence type="ECO:0000259" key="4">
    <source>
        <dbReference type="PROSITE" id="PS50956"/>
    </source>
</evidence>
<dbReference type="InterPro" id="IPR011991">
    <property type="entry name" value="ArsR-like_HTH"/>
</dbReference>
<dbReference type="InterPro" id="IPR011008">
    <property type="entry name" value="Dimeric_a/b-barrel"/>
</dbReference>
<dbReference type="SUPFAM" id="SSF54909">
    <property type="entry name" value="Dimeric alpha+beta barrel"/>
    <property type="match status" value="1"/>
</dbReference>
<evidence type="ECO:0000256" key="2">
    <source>
        <dbReference type="ARBA" id="ARBA00023125"/>
    </source>
</evidence>
<proteinExistence type="predicted"/>
<dbReference type="InterPro" id="IPR019888">
    <property type="entry name" value="Tscrpt_reg_AsnC-like"/>
</dbReference>
<evidence type="ECO:0000256" key="3">
    <source>
        <dbReference type="ARBA" id="ARBA00023163"/>
    </source>
</evidence>